<protein>
    <submittedName>
        <fullName evidence="1">Uncharacterized protein</fullName>
    </submittedName>
</protein>
<evidence type="ECO:0000313" key="2">
    <source>
        <dbReference type="Proteomes" id="UP000317078"/>
    </source>
</evidence>
<reference evidence="1 2" key="1">
    <citation type="journal article" date="2019" name="Environ. Microbiol.">
        <title>Species interactions and distinct microbial communities in high Arctic permafrost affected cryosols are associated with the CH4 and CO2 gas fluxes.</title>
        <authorList>
            <person name="Altshuler I."/>
            <person name="Hamel J."/>
            <person name="Turney S."/>
            <person name="Magnuson E."/>
            <person name="Levesque R."/>
            <person name="Greer C."/>
            <person name="Whyte L.G."/>
        </authorList>
    </citation>
    <scope>NUCLEOTIDE SEQUENCE [LARGE SCALE GENOMIC DNA]</scope>
    <source>
        <strain evidence="1 2">S9.3B</strain>
    </source>
</reference>
<gene>
    <name evidence="1" type="ORF">EAH89_10925</name>
</gene>
<dbReference type="EMBL" id="RCZP01000008">
    <property type="protein sequence ID" value="TPG57437.1"/>
    <property type="molecule type" value="Genomic_DNA"/>
</dbReference>
<name>A0A502G5V6_9PROT</name>
<evidence type="ECO:0000313" key="1">
    <source>
        <dbReference type="EMBL" id="TPG57437.1"/>
    </source>
</evidence>
<dbReference type="Proteomes" id="UP000317078">
    <property type="component" value="Unassembled WGS sequence"/>
</dbReference>
<organism evidence="1 2">
    <name type="scientific">Muricoccus nepalensis</name>
    <dbReference type="NCBI Taxonomy" id="1854500"/>
    <lineage>
        <taxon>Bacteria</taxon>
        <taxon>Pseudomonadati</taxon>
        <taxon>Pseudomonadota</taxon>
        <taxon>Alphaproteobacteria</taxon>
        <taxon>Acetobacterales</taxon>
        <taxon>Roseomonadaceae</taxon>
        <taxon>Muricoccus</taxon>
    </lineage>
</organism>
<sequence>MPEFMEQARINVADAMEHLRTKAVGSLQWEHFARVVRDKVQEFPSLAEDYVDDLVFLALQSWEGWNRGRG</sequence>
<dbReference type="AlphaFoldDB" id="A0A502G5V6"/>
<proteinExistence type="predicted"/>
<keyword evidence="2" id="KW-1185">Reference proteome</keyword>
<comment type="caution">
    <text evidence="1">The sequence shown here is derived from an EMBL/GenBank/DDBJ whole genome shotgun (WGS) entry which is preliminary data.</text>
</comment>
<accession>A0A502G5V6</accession>